<dbReference type="GO" id="GO:0008233">
    <property type="term" value="F:peptidase activity"/>
    <property type="evidence" value="ECO:0007669"/>
    <property type="project" value="UniProtKB-KW"/>
</dbReference>
<gene>
    <name evidence="9" type="ORF">V8P97_07575</name>
</gene>
<keyword evidence="5 7" id="KW-1133">Transmembrane helix</keyword>
<feature type="transmembrane region" description="Helical" evidence="7">
    <location>
        <begin position="229"/>
        <end position="251"/>
    </location>
</feature>
<evidence type="ECO:0000256" key="6">
    <source>
        <dbReference type="ARBA" id="ARBA00023136"/>
    </source>
</evidence>
<evidence type="ECO:0000259" key="8">
    <source>
        <dbReference type="Pfam" id="PF01694"/>
    </source>
</evidence>
<dbReference type="RefSeq" id="WP_340470077.1">
    <property type="nucleotide sequence ID" value="NZ_JBANBB010000003.1"/>
</dbReference>
<feature type="transmembrane region" description="Helical" evidence="7">
    <location>
        <begin position="177"/>
        <end position="193"/>
    </location>
</feature>
<feature type="transmembrane region" description="Helical" evidence="7">
    <location>
        <begin position="122"/>
        <end position="143"/>
    </location>
</feature>
<feature type="transmembrane region" description="Helical" evidence="7">
    <location>
        <begin position="83"/>
        <end position="110"/>
    </location>
</feature>
<feature type="transmembrane region" description="Helical" evidence="7">
    <location>
        <begin position="36"/>
        <end position="59"/>
    </location>
</feature>
<dbReference type="Proteomes" id="UP001373159">
    <property type="component" value="Unassembled WGS sequence"/>
</dbReference>
<keyword evidence="4 9" id="KW-0378">Hydrolase</keyword>
<dbReference type="SUPFAM" id="SSF144091">
    <property type="entry name" value="Rhomboid-like"/>
    <property type="match status" value="1"/>
</dbReference>
<dbReference type="InterPro" id="IPR050925">
    <property type="entry name" value="Rhomboid_protease_S54"/>
</dbReference>
<evidence type="ECO:0000256" key="5">
    <source>
        <dbReference type="ARBA" id="ARBA00022989"/>
    </source>
</evidence>
<feature type="domain" description="Peptidase S54 rhomboid" evidence="8">
    <location>
        <begin position="81"/>
        <end position="217"/>
    </location>
</feature>
<dbReference type="Gene3D" id="1.20.1540.10">
    <property type="entry name" value="Rhomboid-like"/>
    <property type="match status" value="1"/>
</dbReference>
<sequence length="263" mass="29196">MGNRQNRNRLDGSSAAGRVEMWMYRFRQRWRQDSPIVTTVITIICVAAWLVQIVAYWLVPQESTAFISYNLAFNPMLAVNKPWMFITSTFLHVNNPAHIICNMITLWVIGPVLEKAMGHWEFLAFYLISGVGGGAGLMIYAAFVPEGWITTAVGASGALFGLFAALLLIYRQVGMDIQSLVIWMVINFLVPFFSPGIAWQSHIGGFVFGGLMIIFILHQPRWLATKSMAARTCAAALLDCLLLLVAVFLAYRTGVNALAGMII</sequence>
<keyword evidence="9" id="KW-0645">Protease</keyword>
<keyword evidence="10" id="KW-1185">Reference proteome</keyword>
<protein>
    <submittedName>
        <fullName evidence="9">Rhomboid family intramembrane serine protease</fullName>
        <ecNumber evidence="9">3.4.21.105</ecNumber>
    </submittedName>
</protein>
<comment type="subcellular location">
    <subcellularLocation>
        <location evidence="1">Membrane</location>
        <topology evidence="1">Multi-pass membrane protein</topology>
    </subcellularLocation>
</comment>
<evidence type="ECO:0000256" key="4">
    <source>
        <dbReference type="ARBA" id="ARBA00022801"/>
    </source>
</evidence>
<evidence type="ECO:0000256" key="2">
    <source>
        <dbReference type="ARBA" id="ARBA00009045"/>
    </source>
</evidence>
<proteinExistence type="inferred from homology"/>
<dbReference type="PANTHER" id="PTHR43731:SF14">
    <property type="entry name" value="PRESENILIN-ASSOCIATED RHOMBOID-LIKE PROTEIN, MITOCHONDRIAL"/>
    <property type="match status" value="1"/>
</dbReference>
<feature type="transmembrane region" description="Helical" evidence="7">
    <location>
        <begin position="149"/>
        <end position="170"/>
    </location>
</feature>
<dbReference type="SMART" id="SM01160">
    <property type="entry name" value="DUF1751"/>
    <property type="match status" value="1"/>
</dbReference>
<dbReference type="EMBL" id="JBANBB010000003">
    <property type="protein sequence ID" value="MEK0307316.1"/>
    <property type="molecule type" value="Genomic_DNA"/>
</dbReference>
<keyword evidence="6 7" id="KW-0472">Membrane</keyword>
<dbReference type="GO" id="GO:0006508">
    <property type="term" value="P:proteolysis"/>
    <property type="evidence" value="ECO:0007669"/>
    <property type="project" value="UniProtKB-KW"/>
</dbReference>
<feature type="transmembrane region" description="Helical" evidence="7">
    <location>
        <begin position="199"/>
        <end position="217"/>
    </location>
</feature>
<dbReference type="EC" id="3.4.21.105" evidence="9"/>
<comment type="similarity">
    <text evidence="2">Belongs to the peptidase S54 family.</text>
</comment>
<evidence type="ECO:0000313" key="9">
    <source>
        <dbReference type="EMBL" id="MEK0307316.1"/>
    </source>
</evidence>
<dbReference type="PANTHER" id="PTHR43731">
    <property type="entry name" value="RHOMBOID PROTEASE"/>
    <property type="match status" value="1"/>
</dbReference>
<name>A0ABU8ZPX7_9BIFI</name>
<dbReference type="InterPro" id="IPR022764">
    <property type="entry name" value="Peptidase_S54_rhomboid_dom"/>
</dbReference>
<organism evidence="9 10">
    <name type="scientific">Bifidobacterium favimelis</name>
    <dbReference type="NCBI Taxonomy" id="3122979"/>
    <lineage>
        <taxon>Bacteria</taxon>
        <taxon>Bacillati</taxon>
        <taxon>Actinomycetota</taxon>
        <taxon>Actinomycetes</taxon>
        <taxon>Bifidobacteriales</taxon>
        <taxon>Bifidobacteriaceae</taxon>
        <taxon>Bifidobacterium</taxon>
    </lineage>
</organism>
<dbReference type="Pfam" id="PF01694">
    <property type="entry name" value="Rhomboid"/>
    <property type="match status" value="1"/>
</dbReference>
<keyword evidence="3 7" id="KW-0812">Transmembrane</keyword>
<evidence type="ECO:0000256" key="1">
    <source>
        <dbReference type="ARBA" id="ARBA00004141"/>
    </source>
</evidence>
<evidence type="ECO:0000256" key="3">
    <source>
        <dbReference type="ARBA" id="ARBA00022692"/>
    </source>
</evidence>
<evidence type="ECO:0000256" key="7">
    <source>
        <dbReference type="SAM" id="Phobius"/>
    </source>
</evidence>
<comment type="caution">
    <text evidence="9">The sequence shown here is derived from an EMBL/GenBank/DDBJ whole genome shotgun (WGS) entry which is preliminary data.</text>
</comment>
<dbReference type="InterPro" id="IPR035952">
    <property type="entry name" value="Rhomboid-like_sf"/>
</dbReference>
<evidence type="ECO:0000313" key="10">
    <source>
        <dbReference type="Proteomes" id="UP001373159"/>
    </source>
</evidence>
<reference evidence="9 10" key="1">
    <citation type="submission" date="2024-02" db="EMBL/GenBank/DDBJ databases">
        <title>Bifidobacterium honeyensis sp. nov., isolated from the comb honey.</title>
        <authorList>
            <person name="Liu W."/>
            <person name="Li Y."/>
        </authorList>
    </citation>
    <scope>NUCLEOTIDE SEQUENCE [LARGE SCALE GENOMIC DNA]</scope>
    <source>
        <strain evidence="9 10">IMAU50988</strain>
    </source>
</reference>
<accession>A0ABU8ZPX7</accession>